<feature type="transmembrane region" description="Helical" evidence="2">
    <location>
        <begin position="88"/>
        <end position="112"/>
    </location>
</feature>
<accession>A0AAN8A8E9</accession>
<name>A0AAN8A8E9_9SACH</name>
<dbReference type="InterPro" id="IPR009571">
    <property type="entry name" value="SUR7/Rim9-like_fungi"/>
</dbReference>
<feature type="compositionally biased region" description="Acidic residues" evidence="1">
    <location>
        <begin position="295"/>
        <end position="309"/>
    </location>
</feature>
<dbReference type="Proteomes" id="UP001306508">
    <property type="component" value="Unassembled WGS sequence"/>
</dbReference>
<evidence type="ECO:0000313" key="4">
    <source>
        <dbReference type="Proteomes" id="UP001306508"/>
    </source>
</evidence>
<dbReference type="AlphaFoldDB" id="A0AAN8A8E9"/>
<dbReference type="PANTHER" id="PTHR28013:SF8">
    <property type="entry name" value="AEL027WP"/>
    <property type="match status" value="1"/>
</dbReference>
<dbReference type="GO" id="GO:0032153">
    <property type="term" value="C:cell division site"/>
    <property type="evidence" value="ECO:0007669"/>
    <property type="project" value="TreeGrafter"/>
</dbReference>
<dbReference type="EMBL" id="JAWIZZ010000047">
    <property type="protein sequence ID" value="KAK5779310.1"/>
    <property type="molecule type" value="Genomic_DNA"/>
</dbReference>
<proteinExistence type="predicted"/>
<keyword evidence="2" id="KW-1133">Transmembrane helix</keyword>
<dbReference type="InterPro" id="IPR051380">
    <property type="entry name" value="pH-response_reg_palI/RIM9"/>
</dbReference>
<dbReference type="GO" id="GO:0005886">
    <property type="term" value="C:plasma membrane"/>
    <property type="evidence" value="ECO:0007669"/>
    <property type="project" value="InterPro"/>
</dbReference>
<gene>
    <name evidence="3" type="ORF">RI543_003200</name>
</gene>
<feature type="transmembrane region" description="Helical" evidence="2">
    <location>
        <begin position="159"/>
        <end position="181"/>
    </location>
</feature>
<keyword evidence="2" id="KW-0472">Membrane</keyword>
<dbReference type="GO" id="GO:0035838">
    <property type="term" value="C:growing cell tip"/>
    <property type="evidence" value="ECO:0007669"/>
    <property type="project" value="TreeGrafter"/>
</dbReference>
<keyword evidence="2" id="KW-0812">Transmembrane</keyword>
<dbReference type="Pfam" id="PF06687">
    <property type="entry name" value="SUR7"/>
    <property type="match status" value="1"/>
</dbReference>
<organism evidence="3 4">
    <name type="scientific">Arxiozyma heterogenica</name>
    <dbReference type="NCBI Taxonomy" id="278026"/>
    <lineage>
        <taxon>Eukaryota</taxon>
        <taxon>Fungi</taxon>
        <taxon>Dikarya</taxon>
        <taxon>Ascomycota</taxon>
        <taxon>Saccharomycotina</taxon>
        <taxon>Saccharomycetes</taxon>
        <taxon>Saccharomycetales</taxon>
        <taxon>Saccharomycetaceae</taxon>
        <taxon>Arxiozyma</taxon>
    </lineage>
</organism>
<evidence type="ECO:0000256" key="2">
    <source>
        <dbReference type="SAM" id="Phobius"/>
    </source>
</evidence>
<evidence type="ECO:0000256" key="1">
    <source>
        <dbReference type="SAM" id="MobiDB-lite"/>
    </source>
</evidence>
<sequence length="561" mass="63475">MAKSTIILSIITVLQFVSMAFLIICCVTAPVFEQIGLSKYNSITYGVFGYCDSSGCSKASALYNPSQFQENNDNWKINNHARGTLGKILIVTPIAAGLNFFSFLSSFISTIIVTLQNNSTFSAILFFINLLFTVFGFLSASLICIVVSLLFYPNMTWCSWLLIPAAALPLVNIPIIFMGHFNSHNNDENDLDYTSDGDHLLSTEFETDGTNISHYTEKKLAPTVLPTFESQNNNDNTLTDLYQKDTLITNSTTDISSSHYLEKKEDYHTGTLERNSTSGFSSETDSNSINKIEDNKEEETNTNEQIEDDIDAKRDSFVAFSVIDNDAALNRANSPSIASSNYSNKYLHKNALPTNKLLQDIYNPPSSNHNTLQNVQQRDDSVDNISDFTSISQRPSNTNYSTPIKNNYNSNVNNSNMTQTLPYPQSPSVTSFNYVQPSQQFPYQQTQKQFNIPLQNNQQPINQYFQPMVPQQRFPQYQQHYTSSGSNSSELLLQNNPNFIPQTRSLGAKKRFYSNPTMPNTNMNIYRGPNHFQNAYKKRMAEKNNIYNNLHPPLNNPYQFR</sequence>
<feature type="region of interest" description="Disordered" evidence="1">
    <location>
        <begin position="266"/>
        <end position="309"/>
    </location>
</feature>
<reference evidence="4" key="1">
    <citation type="submission" date="2023-07" db="EMBL/GenBank/DDBJ databases">
        <title>A draft genome of Kazachstania heterogenica Y-27499.</title>
        <authorList>
            <person name="Donic C."/>
            <person name="Kralova J.S."/>
            <person name="Fidel L."/>
            <person name="Ben-Dor S."/>
            <person name="Jung S."/>
        </authorList>
    </citation>
    <scope>NUCLEOTIDE SEQUENCE [LARGE SCALE GENOMIC DNA]</scope>
    <source>
        <strain evidence="4">Y27499</strain>
    </source>
</reference>
<comment type="caution">
    <text evidence="3">The sequence shown here is derived from an EMBL/GenBank/DDBJ whole genome shotgun (WGS) entry which is preliminary data.</text>
</comment>
<feature type="transmembrane region" description="Helical" evidence="2">
    <location>
        <begin position="6"/>
        <end position="32"/>
    </location>
</feature>
<feature type="compositionally biased region" description="Polar residues" evidence="1">
    <location>
        <begin position="272"/>
        <end position="288"/>
    </location>
</feature>
<dbReference type="PANTHER" id="PTHR28013">
    <property type="entry name" value="PROTEIN DCV1-RELATED"/>
    <property type="match status" value="1"/>
</dbReference>
<evidence type="ECO:0000313" key="3">
    <source>
        <dbReference type="EMBL" id="KAK5779310.1"/>
    </source>
</evidence>
<feature type="transmembrane region" description="Helical" evidence="2">
    <location>
        <begin position="124"/>
        <end position="152"/>
    </location>
</feature>
<keyword evidence="4" id="KW-1185">Reference proteome</keyword>
<protein>
    <recommendedName>
        <fullName evidence="5">Pali-domain-containing protein</fullName>
    </recommendedName>
</protein>
<evidence type="ECO:0008006" key="5">
    <source>
        <dbReference type="Google" id="ProtNLM"/>
    </source>
</evidence>